<evidence type="ECO:0008006" key="3">
    <source>
        <dbReference type="Google" id="ProtNLM"/>
    </source>
</evidence>
<accession>A0ABT7ZRR8</accession>
<organism evidence="1 2">
    <name type="scientific">Winogradskyella bathintestinalis</name>
    <dbReference type="NCBI Taxonomy" id="3035208"/>
    <lineage>
        <taxon>Bacteria</taxon>
        <taxon>Pseudomonadati</taxon>
        <taxon>Bacteroidota</taxon>
        <taxon>Flavobacteriia</taxon>
        <taxon>Flavobacteriales</taxon>
        <taxon>Flavobacteriaceae</taxon>
        <taxon>Winogradskyella</taxon>
    </lineage>
</organism>
<protein>
    <recommendedName>
        <fullName evidence="3">Lipocalin-like domain-containing protein</fullName>
    </recommendedName>
</protein>
<proteinExistence type="predicted"/>
<comment type="caution">
    <text evidence="1">The sequence shown here is derived from an EMBL/GenBank/DDBJ whole genome shotgun (WGS) entry which is preliminary data.</text>
</comment>
<name>A0ABT7ZRR8_9FLAO</name>
<dbReference type="Proteomes" id="UP001231197">
    <property type="component" value="Unassembled WGS sequence"/>
</dbReference>
<evidence type="ECO:0000313" key="2">
    <source>
        <dbReference type="Proteomes" id="UP001231197"/>
    </source>
</evidence>
<sequence>MMYNKLNISHILIGIILMILLFSCRTEDDLSIDPPAETNIAPNSTIANLMARVATNDGSADNIIDGASNLTVQLPVTVTVNNVELEIIDEEDYLDIEDIIDEDNNDTDSVVISYPASVILTDYSIVQVNSDAELEALTFNSDNDEDIECVDFQYPIVISVFDEDNDAIDTITIYNDNQLYNFIEDIEAYAAVTINFPFSVSFTDNTTQLINTIAELENAIVTADNTCDEDDDNDFDDDDDEDCETCSTNELEDAFAQCEEWRISKLRRNNNSLENNYIGYMFSFNADGTIVVVADTSIFDGTWEAVENGGDITLLVNVVGLPDFNDTWNVVNINLAPVEKKIELRLGVDRLRFGSDCIND</sequence>
<keyword evidence="2" id="KW-1185">Reference proteome</keyword>
<dbReference type="EMBL" id="JASDDK010000001">
    <property type="protein sequence ID" value="MDN3491716.1"/>
    <property type="molecule type" value="Genomic_DNA"/>
</dbReference>
<gene>
    <name evidence="1" type="ORF">QMA06_03215</name>
</gene>
<reference evidence="1 2" key="1">
    <citation type="journal article" date="2023" name="Int. J. Syst. Evol. Microbiol.">
        <title>Winogradskyella bathintestinalis sp. nov., isolated from the intestine of the deep-sea loosejaw dragonfish, Malacosteus niger.</title>
        <authorList>
            <person name="Uniacke-Lowe S."/>
            <person name="Johnson C.N."/>
            <person name="Stanton C."/>
            <person name="Hill C."/>
            <person name="Ross P."/>
        </authorList>
    </citation>
    <scope>NUCLEOTIDE SEQUENCE [LARGE SCALE GENOMIC DNA]</scope>
    <source>
        <strain evidence="1 2">APC 3343</strain>
    </source>
</reference>
<dbReference type="PROSITE" id="PS51257">
    <property type="entry name" value="PROKAR_LIPOPROTEIN"/>
    <property type="match status" value="1"/>
</dbReference>
<dbReference type="RefSeq" id="WP_290205409.1">
    <property type="nucleotide sequence ID" value="NZ_JASDDK010000001.1"/>
</dbReference>
<evidence type="ECO:0000313" key="1">
    <source>
        <dbReference type="EMBL" id="MDN3491716.1"/>
    </source>
</evidence>